<dbReference type="GO" id="GO:0043093">
    <property type="term" value="P:FtsZ-dependent cytokinesis"/>
    <property type="evidence" value="ECO:0007669"/>
    <property type="project" value="UniProtKB-UniRule"/>
</dbReference>
<dbReference type="PATRIC" id="fig|1379739.3.peg.1877"/>
<evidence type="ECO:0000256" key="4">
    <source>
        <dbReference type="ARBA" id="ARBA00022692"/>
    </source>
</evidence>
<dbReference type="GO" id="GO:0005886">
    <property type="term" value="C:plasma membrane"/>
    <property type="evidence" value="ECO:0007669"/>
    <property type="project" value="UniProtKB-SubCell"/>
</dbReference>
<accession>A0A0D1BUL9</accession>
<evidence type="ECO:0000256" key="7">
    <source>
        <dbReference type="ARBA" id="ARBA00023306"/>
    </source>
</evidence>
<proteinExistence type="inferred from homology"/>
<evidence type="ECO:0000256" key="5">
    <source>
        <dbReference type="ARBA" id="ARBA00022989"/>
    </source>
</evidence>
<evidence type="ECO:0000313" key="10">
    <source>
        <dbReference type="EMBL" id="KIS23472.1"/>
    </source>
</evidence>
<dbReference type="PANTHER" id="PTHR37820:SF1">
    <property type="entry name" value="CELL DIVISION PROTEIN FTSQ"/>
    <property type="match status" value="1"/>
</dbReference>
<dbReference type="HOGENOM" id="CLU_047677_4_2_9"/>
<dbReference type="Proteomes" id="UP000032250">
    <property type="component" value="Unassembled WGS sequence"/>
</dbReference>
<comment type="function">
    <text evidence="8">Cell division protein that may be involved in stabilizing or promoting the assembly of the division complex.</text>
</comment>
<dbReference type="InterPro" id="IPR050487">
    <property type="entry name" value="FtsQ_DivIB"/>
</dbReference>
<dbReference type="InterPro" id="IPR034746">
    <property type="entry name" value="POTRA"/>
</dbReference>
<feature type="domain" description="POTRA" evidence="9">
    <location>
        <begin position="45"/>
        <end position="113"/>
    </location>
</feature>
<dbReference type="EMBL" id="JXSU01000007">
    <property type="protein sequence ID" value="KIS23472.1"/>
    <property type="molecule type" value="Genomic_DNA"/>
</dbReference>
<comment type="similarity">
    <text evidence="8">Belongs to the FtsQ/DivIB family. DivIB subfamily.</text>
</comment>
<keyword evidence="3 8" id="KW-0132">Cell division</keyword>
<dbReference type="Pfam" id="PF03799">
    <property type="entry name" value="FtsQ_DivIB_C"/>
    <property type="match status" value="1"/>
</dbReference>
<dbReference type="PROSITE" id="PS51779">
    <property type="entry name" value="POTRA"/>
    <property type="match status" value="1"/>
</dbReference>
<evidence type="ECO:0000256" key="8">
    <source>
        <dbReference type="HAMAP-Rule" id="MF_00912"/>
    </source>
</evidence>
<evidence type="ECO:0000256" key="6">
    <source>
        <dbReference type="ARBA" id="ARBA00023136"/>
    </source>
</evidence>
<dbReference type="Pfam" id="PF08478">
    <property type="entry name" value="POTRA_1"/>
    <property type="match status" value="1"/>
</dbReference>
<keyword evidence="6 8" id="KW-0472">Membrane</keyword>
<name>A0A0D1BUL9_CLOBO</name>
<evidence type="ECO:0000313" key="11">
    <source>
        <dbReference type="Proteomes" id="UP000032250"/>
    </source>
</evidence>
<feature type="transmembrane region" description="Helical" evidence="8">
    <location>
        <begin position="24"/>
        <end position="45"/>
    </location>
</feature>
<dbReference type="PANTHER" id="PTHR37820">
    <property type="entry name" value="CELL DIVISION PROTEIN DIVIB"/>
    <property type="match status" value="1"/>
</dbReference>
<dbReference type="RefSeq" id="WP_043031836.1">
    <property type="nucleotide sequence ID" value="NZ_JXSU01000007.1"/>
</dbReference>
<evidence type="ECO:0000256" key="3">
    <source>
        <dbReference type="ARBA" id="ARBA00022618"/>
    </source>
</evidence>
<protein>
    <recommendedName>
        <fullName evidence="8">Cell division protein DivIB</fullName>
    </recommendedName>
</protein>
<dbReference type="InterPro" id="IPR026580">
    <property type="entry name" value="DivIB"/>
</dbReference>
<comment type="caution">
    <text evidence="10">The sequence shown here is derived from an EMBL/GenBank/DDBJ whole genome shotgun (WGS) entry which is preliminary data.</text>
</comment>
<dbReference type="HAMAP" id="MF_00912">
    <property type="entry name" value="DivIB"/>
    <property type="match status" value="1"/>
</dbReference>
<dbReference type="InterPro" id="IPR013685">
    <property type="entry name" value="POTRA_FtsQ_type"/>
</dbReference>
<sequence length="256" mass="29699">MSKDLISTDEYIKIKKKRKRIKRIVVLFIFLISILVTLCLKIPYFNIESIEVQGNVNISKELIKDTSTIKTGNNIFYANKRDAIENISLNPYIEEVKITKKFPNKLQIYVKEREALFYNKVDKDFFIISKNGCLLEKRKDIKNMKLINLQGFEFNESKIGNPLKSKDERAVKILNDFGVLLKNNTSDVVFAQLDLRNLLDIRIYSKGICVKIGTSDQIEKKLNTAVNILKRDELKKAKKGYVDVSYEGNPVFYIEK</sequence>
<evidence type="ECO:0000259" key="9">
    <source>
        <dbReference type="PROSITE" id="PS51779"/>
    </source>
</evidence>
<dbReference type="InterPro" id="IPR005548">
    <property type="entry name" value="Cell_div_FtsQ/DivIB_C"/>
</dbReference>
<evidence type="ECO:0000256" key="1">
    <source>
        <dbReference type="ARBA" id="ARBA00004370"/>
    </source>
</evidence>
<dbReference type="Gene3D" id="3.10.20.310">
    <property type="entry name" value="membrane protein fhac"/>
    <property type="match status" value="1"/>
</dbReference>
<keyword evidence="2 8" id="KW-1003">Cell membrane</keyword>
<gene>
    <name evidence="8" type="primary">divIB</name>
    <name evidence="10" type="ORF">N495_07660</name>
</gene>
<dbReference type="OrthoDB" id="1953902at2"/>
<keyword evidence="4 8" id="KW-0812">Transmembrane</keyword>
<keyword evidence="7 8" id="KW-0131">Cell cycle</keyword>
<comment type="subcellular location">
    <subcellularLocation>
        <location evidence="8">Cell membrane</location>
        <topology evidence="8">Single-pass type II membrane protein</topology>
    </subcellularLocation>
    <subcellularLocation>
        <location evidence="1">Membrane</location>
    </subcellularLocation>
    <text evidence="8">Localizes to the division septum.</text>
</comment>
<evidence type="ECO:0000256" key="2">
    <source>
        <dbReference type="ARBA" id="ARBA00022475"/>
    </source>
</evidence>
<dbReference type="AlphaFoldDB" id="A0A0D1BUL9"/>
<reference evidence="10 11" key="1">
    <citation type="submission" date="2014-06" db="EMBL/GenBank/DDBJ databases">
        <title>Genome characterization of distinct group I Clostridium botulinum lineages.</title>
        <authorList>
            <person name="Giordani F."/>
            <person name="Anselmo A."/>
            <person name="Fillo S."/>
            <person name="Palozzi A.M."/>
            <person name="Fortunato A."/>
            <person name="Gentile B."/>
            <person name="Ciammaruconi A."/>
            <person name="Anniballi F."/>
            <person name="De Medici D."/>
            <person name="Lista F."/>
        </authorList>
    </citation>
    <scope>NUCLEOTIDE SEQUENCE [LARGE SCALE GENOMIC DNA]</scope>
    <source>
        <strain evidence="10 11">B2 450</strain>
    </source>
</reference>
<organism evidence="10 11">
    <name type="scientific">Clostridium botulinum B2 450</name>
    <dbReference type="NCBI Taxonomy" id="1379739"/>
    <lineage>
        <taxon>Bacteria</taxon>
        <taxon>Bacillati</taxon>
        <taxon>Bacillota</taxon>
        <taxon>Clostridia</taxon>
        <taxon>Eubacteriales</taxon>
        <taxon>Clostridiaceae</taxon>
        <taxon>Clostridium</taxon>
    </lineage>
</organism>
<keyword evidence="5 8" id="KW-1133">Transmembrane helix</keyword>
<dbReference type="GO" id="GO:0032153">
    <property type="term" value="C:cell division site"/>
    <property type="evidence" value="ECO:0007669"/>
    <property type="project" value="UniProtKB-UniRule"/>
</dbReference>